<dbReference type="InterPro" id="IPR019594">
    <property type="entry name" value="Glu/Gly-bd"/>
</dbReference>
<evidence type="ECO:0000256" key="2">
    <source>
        <dbReference type="ARBA" id="ARBA00022448"/>
    </source>
</evidence>
<organism evidence="22 23">
    <name type="scientific">Octopus sinensis</name>
    <name type="common">East Asian common octopus</name>
    <dbReference type="NCBI Taxonomy" id="2607531"/>
    <lineage>
        <taxon>Eukaryota</taxon>
        <taxon>Metazoa</taxon>
        <taxon>Spiralia</taxon>
        <taxon>Lophotrochozoa</taxon>
        <taxon>Mollusca</taxon>
        <taxon>Cephalopoda</taxon>
        <taxon>Coleoidea</taxon>
        <taxon>Octopodiformes</taxon>
        <taxon>Octopoda</taxon>
        <taxon>Incirrata</taxon>
        <taxon>Octopodidae</taxon>
        <taxon>Octopus</taxon>
    </lineage>
</organism>
<feature type="transmembrane region" description="Helical" evidence="19">
    <location>
        <begin position="639"/>
        <end position="660"/>
    </location>
</feature>
<keyword evidence="8" id="KW-0406">Ion transport</keyword>
<dbReference type="InterPro" id="IPR028082">
    <property type="entry name" value="Peripla_BP_I"/>
</dbReference>
<dbReference type="InterPro" id="IPR015683">
    <property type="entry name" value="Ionotropic_Glu_rcpt"/>
</dbReference>
<feature type="transmembrane region" description="Helical" evidence="19">
    <location>
        <begin position="817"/>
        <end position="836"/>
    </location>
</feature>
<dbReference type="AlphaFoldDB" id="A0A7E6FAB3"/>
<dbReference type="PANTHER" id="PTHR18966">
    <property type="entry name" value="IONOTROPIC GLUTAMATE RECEPTOR"/>
    <property type="match status" value="1"/>
</dbReference>
<dbReference type="PRINTS" id="PR00177">
    <property type="entry name" value="NMDARECEPTOR"/>
</dbReference>
<dbReference type="Pfam" id="PF00060">
    <property type="entry name" value="Lig_chan"/>
    <property type="match status" value="1"/>
</dbReference>
<evidence type="ECO:0000256" key="8">
    <source>
        <dbReference type="ARBA" id="ARBA00023065"/>
    </source>
</evidence>
<evidence type="ECO:0000256" key="12">
    <source>
        <dbReference type="ARBA" id="ARBA00023257"/>
    </source>
</evidence>
<keyword evidence="3" id="KW-1003">Cell membrane</keyword>
<dbReference type="GO" id="GO:0015276">
    <property type="term" value="F:ligand-gated monoatomic ion channel activity"/>
    <property type="evidence" value="ECO:0007669"/>
    <property type="project" value="InterPro"/>
</dbReference>
<evidence type="ECO:0000256" key="3">
    <source>
        <dbReference type="ARBA" id="ARBA00022475"/>
    </source>
</evidence>
<keyword evidence="17" id="KW-1015">Disulfide bond</keyword>
<feature type="binding site" evidence="16">
    <location>
        <position position="529"/>
    </location>
    <ligand>
        <name>L-glutamate</name>
        <dbReference type="ChEBI" id="CHEBI:29985"/>
    </ligand>
</feature>
<evidence type="ECO:0000256" key="7">
    <source>
        <dbReference type="ARBA" id="ARBA00023054"/>
    </source>
</evidence>
<dbReference type="FunFam" id="3.40.190.10:FF:000078">
    <property type="entry name" value="glutamate receptor ionotropic, NMDA 3B"/>
    <property type="match status" value="1"/>
</dbReference>
<keyword evidence="14" id="KW-0407">Ion channel</keyword>
<feature type="binding site" evidence="16">
    <location>
        <position position="524"/>
    </location>
    <ligand>
        <name>L-glutamate</name>
        <dbReference type="ChEBI" id="CHEBI:29985"/>
    </ligand>
</feature>
<evidence type="ECO:0000256" key="1">
    <source>
        <dbReference type="ARBA" id="ARBA00004651"/>
    </source>
</evidence>
<dbReference type="Gene3D" id="3.40.50.2300">
    <property type="match status" value="2"/>
</dbReference>
<proteinExistence type="predicted"/>
<sequence length="1226" mass="138400">MRPLLSQIAVFVSLVMPLVWIIILPGVNTQHNRTIAALFDKAQYSLLSRIFTKAITELRNNSTQTRFQGYKVKASTNFYDVINEICRAIKHGNVESFIVVGKSPTIHAVNIVAEALSIPVLGYMLGEDTLKIGNMMYLNLKPNNAQLAKGIIAFLENYDTVHTFSLISQEELIGDGFTSEITKLIQAHKWILEESIKISETDTDEIINVKLRQLRDNKARINILHCSNNLITRIFKQVYSIGLKDRDYAWLLTEHDYIRSTERYHSFPIGSLSFSLSVTINQEHIVSDVVNLISQAMSHIKHLPFGSKRECSKIANSKQIARGKALYKSILKASGASPFLGPLFFDSDGHIQISNFIIKNLIHDGEKVTWREIGYIRNGDVRIREPIWPIDHILPTSVNGRTRYRIVTNPVKPFVMEEAPHKDYNECMSDTPCLKLSSKDKERTIEALRDFEAGVLNQSNPWEIRCCRGLSIDLLNKLSIDLDFDFTLFLVFDKSYGAYSNGSWNGMIEDLLESTAHIAMAAFSITKSRVKAIDFTDPYFFSGFSILVADRVRDPHMQAFLEPFSIGVWFAIFISATVTAVAMALFEWNSPFGLNPWGRKRKSNYTMASGLNMVYSVLFGHTVSTKSPKAWPSKVMQNFWAFAAIFIIASYTANLAAFIAGKNNGVGYNGIYDSRLLDARVGVLGGSAVEAFINRIHRPIFHASQNYLVNSSDTGIRMLIDGKLDAYLGDYPILDYARAKLDPNCQLKLVGQTYGEDGYGIGLPKNSTIRIPLSEKILDYHQSGFIEDLIEVHFADAQCYQQRMTQEESQLEVQHHAGLFVLLTVGILLGIIVLLLEHAAFKVLVPYFRATPGNSCWRSSHVMFLSQRLHRIITSAELVSPQDSAKEMISIVKNKEFTRLFQKSTIRKNKLADMAKTKRLNRNFCDVVAKAKWRSSSRMQDLKDNNLIDDSSTAAPEIIEIPLRDLCTNIDLEALRKQNEPVDGDDDWPLTWQEDWLLSEHDETVPLNADNSSSQPQICQSDCSLLLDSPAKRGPNTPSKTSLVDSETYSMGEVNSAIVSDECNIDFNLDVEEDQQSDRTLVCPRQSSPRVRFADNIINGRLSCSDLSCMPGEVPNNVYDSKYCKRKSSWCEDRNNILASVGSKNTRVLPMKNNKFKSLIWKRPSLQDQLLPSMQAGFCVENITKEELLVMWKTSEIELTKRLEKALKEKAKLEEKLADLEFGSLV</sequence>
<comment type="subcellular location">
    <subcellularLocation>
        <location evidence="1">Cell membrane</location>
        <topology evidence="1">Multi-pass membrane protein</topology>
    </subcellularLocation>
    <subcellularLocation>
        <location evidence="15">Postsynaptic cell membrane</location>
    </subcellularLocation>
</comment>
<evidence type="ECO:0000256" key="5">
    <source>
        <dbReference type="ARBA" id="ARBA00022989"/>
    </source>
</evidence>
<evidence type="ECO:0000256" key="15">
    <source>
        <dbReference type="ARBA" id="ARBA00034100"/>
    </source>
</evidence>
<feature type="binding site" evidence="16">
    <location>
        <position position="730"/>
    </location>
    <ligand>
        <name>L-glutamate</name>
        <dbReference type="ChEBI" id="CHEBI:29985"/>
    </ligand>
</feature>
<dbReference type="Pfam" id="PF10613">
    <property type="entry name" value="Lig_chan-Glu_bd"/>
    <property type="match status" value="1"/>
</dbReference>
<dbReference type="InterPro" id="IPR001508">
    <property type="entry name" value="Iono_Glu_rcpt_met"/>
</dbReference>
<keyword evidence="4 19" id="KW-0812">Transmembrane</keyword>
<keyword evidence="12" id="KW-0628">Postsynaptic cell membrane</keyword>
<dbReference type="GO" id="GO:0045211">
    <property type="term" value="C:postsynaptic membrane"/>
    <property type="evidence" value="ECO:0007669"/>
    <property type="project" value="UniProtKB-SubCell"/>
</dbReference>
<keyword evidence="9 19" id="KW-0472">Membrane</keyword>
<keyword evidence="6" id="KW-0770">Synapse</keyword>
<dbReference type="SMART" id="SM00918">
    <property type="entry name" value="Lig_chan-Glu_bd"/>
    <property type="match status" value="1"/>
</dbReference>
<evidence type="ECO:0000256" key="13">
    <source>
        <dbReference type="ARBA" id="ARBA00023286"/>
    </source>
</evidence>
<dbReference type="Proteomes" id="UP000515154">
    <property type="component" value="Linkage group LG13"/>
</dbReference>
<evidence type="ECO:0000313" key="22">
    <source>
        <dbReference type="Proteomes" id="UP000515154"/>
    </source>
</evidence>
<dbReference type="GO" id="GO:0038023">
    <property type="term" value="F:signaling receptor activity"/>
    <property type="evidence" value="ECO:0007669"/>
    <property type="project" value="InterPro"/>
</dbReference>
<gene>
    <name evidence="23" type="primary">LOC115218291</name>
</gene>
<evidence type="ECO:0000256" key="16">
    <source>
        <dbReference type="PIRSR" id="PIRSR601508-1"/>
    </source>
</evidence>
<protein>
    <submittedName>
        <fullName evidence="23">Glutamate receptor ionotropic, NMDA 3A-like isoform X1</fullName>
    </submittedName>
</protein>
<dbReference type="RefSeq" id="XP_036364235.1">
    <property type="nucleotide sequence ID" value="XM_036508342.1"/>
</dbReference>
<evidence type="ECO:0000256" key="17">
    <source>
        <dbReference type="PIRSR" id="PIRSR601508-3"/>
    </source>
</evidence>
<feature type="domain" description="Ionotropic glutamate receptor L-glutamate and glycine-binding" evidence="21">
    <location>
        <begin position="452"/>
        <end position="513"/>
    </location>
</feature>
<evidence type="ECO:0000256" key="14">
    <source>
        <dbReference type="ARBA" id="ARBA00023303"/>
    </source>
</evidence>
<evidence type="ECO:0000256" key="9">
    <source>
        <dbReference type="ARBA" id="ARBA00023136"/>
    </source>
</evidence>
<feature type="disulfide bond" evidence="17">
    <location>
        <begin position="745"/>
        <end position="799"/>
    </location>
</feature>
<dbReference type="Gene3D" id="3.40.190.10">
    <property type="entry name" value="Periplasmic binding protein-like II"/>
    <property type="match status" value="2"/>
</dbReference>
<dbReference type="InterPro" id="IPR001828">
    <property type="entry name" value="ANF_lig-bd_rcpt"/>
</dbReference>
<reference evidence="23" key="1">
    <citation type="submission" date="2025-08" db="UniProtKB">
        <authorList>
            <consortium name="RefSeq"/>
        </authorList>
    </citation>
    <scope>IDENTIFICATION</scope>
</reference>
<evidence type="ECO:0000256" key="18">
    <source>
        <dbReference type="SAM" id="Coils"/>
    </source>
</evidence>
<name>A0A7E6FAB3_9MOLL</name>
<dbReference type="Gene3D" id="1.10.287.70">
    <property type="match status" value="1"/>
</dbReference>
<evidence type="ECO:0000313" key="23">
    <source>
        <dbReference type="RefSeq" id="XP_036364235.1"/>
    </source>
</evidence>
<accession>A0A7E6FAB3</accession>
<feature type="domain" description="Ionotropic glutamate receptor C-terminal" evidence="20">
    <location>
        <begin position="450"/>
        <end position="796"/>
    </location>
</feature>
<keyword evidence="10" id="KW-0675">Receptor</keyword>
<evidence type="ECO:0000256" key="6">
    <source>
        <dbReference type="ARBA" id="ARBA00023018"/>
    </source>
</evidence>
<dbReference type="SMART" id="SM00079">
    <property type="entry name" value="PBPe"/>
    <property type="match status" value="1"/>
</dbReference>
<evidence type="ECO:0000259" key="21">
    <source>
        <dbReference type="SMART" id="SM00918"/>
    </source>
</evidence>
<evidence type="ECO:0000256" key="11">
    <source>
        <dbReference type="ARBA" id="ARBA00023180"/>
    </source>
</evidence>
<dbReference type="KEGG" id="osn:115218291"/>
<dbReference type="InterPro" id="IPR001320">
    <property type="entry name" value="Iontro_rcpt_C"/>
</dbReference>
<evidence type="ECO:0000256" key="19">
    <source>
        <dbReference type="SAM" id="Phobius"/>
    </source>
</evidence>
<keyword evidence="2" id="KW-0813">Transport</keyword>
<feature type="transmembrane region" description="Helical" evidence="19">
    <location>
        <begin position="566"/>
        <end position="586"/>
    </location>
</feature>
<keyword evidence="7 18" id="KW-0175">Coiled coil</keyword>
<dbReference type="GO" id="GO:0043226">
    <property type="term" value="C:organelle"/>
    <property type="evidence" value="ECO:0007669"/>
    <property type="project" value="UniProtKB-ARBA"/>
</dbReference>
<dbReference type="Pfam" id="PF01094">
    <property type="entry name" value="ANF_receptor"/>
    <property type="match status" value="1"/>
</dbReference>
<keyword evidence="22" id="KW-1185">Reference proteome</keyword>
<feature type="transmembrane region" description="Helical" evidence="19">
    <location>
        <begin position="607"/>
        <end position="624"/>
    </location>
</feature>
<keyword evidence="5 19" id="KW-1133">Transmembrane helix</keyword>
<evidence type="ECO:0000259" key="20">
    <source>
        <dbReference type="SMART" id="SM00079"/>
    </source>
</evidence>
<evidence type="ECO:0000256" key="10">
    <source>
        <dbReference type="ARBA" id="ARBA00023170"/>
    </source>
</evidence>
<keyword evidence="13" id="KW-1071">Ligand-gated ion channel</keyword>
<dbReference type="SUPFAM" id="SSF53822">
    <property type="entry name" value="Periplasmic binding protein-like I"/>
    <property type="match status" value="1"/>
</dbReference>
<feature type="coiled-coil region" evidence="18">
    <location>
        <begin position="1196"/>
        <end position="1223"/>
    </location>
</feature>
<dbReference type="SUPFAM" id="SSF53850">
    <property type="entry name" value="Periplasmic binding protein-like II"/>
    <property type="match status" value="1"/>
</dbReference>
<evidence type="ECO:0000256" key="4">
    <source>
        <dbReference type="ARBA" id="ARBA00022692"/>
    </source>
</evidence>
<keyword evidence="11" id="KW-0325">Glycoprotein</keyword>